<protein>
    <submittedName>
        <fullName evidence="3">Uncharacterized protein LOC106458963</fullName>
    </submittedName>
</protein>
<dbReference type="PANTHER" id="PTHR33361:SF2">
    <property type="entry name" value="DUF885 DOMAIN-CONTAINING PROTEIN"/>
    <property type="match status" value="1"/>
</dbReference>
<evidence type="ECO:0000313" key="3">
    <source>
        <dbReference type="RefSeq" id="XP_013773987.2"/>
    </source>
</evidence>
<dbReference type="GeneID" id="106458963"/>
<accession>A0ABM1B3E0</accession>
<keyword evidence="1" id="KW-0732">Signal</keyword>
<keyword evidence="2" id="KW-1185">Reference proteome</keyword>
<proteinExistence type="predicted"/>
<feature type="signal peptide" evidence="1">
    <location>
        <begin position="1"/>
        <end position="24"/>
    </location>
</feature>
<dbReference type="Pfam" id="PF05960">
    <property type="entry name" value="DUF885"/>
    <property type="match status" value="1"/>
</dbReference>
<gene>
    <name evidence="3" type="primary">LOC106458963</name>
</gene>
<dbReference type="PANTHER" id="PTHR33361">
    <property type="entry name" value="GLR0591 PROTEIN"/>
    <property type="match status" value="1"/>
</dbReference>
<feature type="chain" id="PRO_5046017870" evidence="1">
    <location>
        <begin position="25"/>
        <end position="640"/>
    </location>
</feature>
<sequence>MKTYFPASCWIFILATSLTRCLHGEFLPEKSTKNTEKENVETLFSEFWTWRLQQSPELASEVGNHTFDDRLDSYSLEVFKKRKTDAERFLQIAHELLPNLEDGTYRSNLELLISELQLFVDGMKFSGYFFPINRLEGVQLDLETTVNNAMKFDTAEDFRKLISRYRAFPKQADEIIELMKEGIRQGRTNHAVSMKHVVEQFALLQKPAKLSPFFKPFLSFPDLVSSIERETLKSEAKKVIEEDLLPAFKKLGSFIEKEYMAATRPLIAVSSLPDGEEMYKQCLRLHTTTDKSPEEIHQIGLKEVERISGEIDELMKVLGINSSKSDFFQNLRTDPRFFFKTKEDLLNAYKDTIENIIRPKIPLVFKNIPKAKLIVVPIPASQAGGPSAYYQQPSEDGSRPGKFSVNTEYLNIMPKYEMMTLSLHEGEPGHHLQISYNMERKNIPSFRRYVEYRKLSDVPSHFPFYTAYIEGWALYSEHLGNELGLFEDPYFRLGHLSEEIFRACRLVVDTGIHALGWSRDKAINYMLENSASTRQNIENEIDRYVTWPGQACAYKIGELKIKELRKKAETALGKNFDIKEFHDVILKNQGPLKILEKQVEKYIQKGQQETGHSSTGYPYRSRLPYFCVGFCGWAFTYISF</sequence>
<dbReference type="RefSeq" id="XP_013773987.2">
    <property type="nucleotide sequence ID" value="XM_013918533.2"/>
</dbReference>
<organism evidence="2 3">
    <name type="scientific">Limulus polyphemus</name>
    <name type="common">Atlantic horseshoe crab</name>
    <dbReference type="NCBI Taxonomy" id="6850"/>
    <lineage>
        <taxon>Eukaryota</taxon>
        <taxon>Metazoa</taxon>
        <taxon>Ecdysozoa</taxon>
        <taxon>Arthropoda</taxon>
        <taxon>Chelicerata</taxon>
        <taxon>Merostomata</taxon>
        <taxon>Xiphosura</taxon>
        <taxon>Limulidae</taxon>
        <taxon>Limulus</taxon>
    </lineage>
</organism>
<evidence type="ECO:0000313" key="2">
    <source>
        <dbReference type="Proteomes" id="UP000694941"/>
    </source>
</evidence>
<name>A0ABM1B3E0_LIMPO</name>
<evidence type="ECO:0000256" key="1">
    <source>
        <dbReference type="SAM" id="SignalP"/>
    </source>
</evidence>
<dbReference type="InterPro" id="IPR010281">
    <property type="entry name" value="DUF885"/>
</dbReference>
<dbReference type="Proteomes" id="UP000694941">
    <property type="component" value="Unplaced"/>
</dbReference>
<reference evidence="3" key="1">
    <citation type="submission" date="2025-08" db="UniProtKB">
        <authorList>
            <consortium name="RefSeq"/>
        </authorList>
    </citation>
    <scope>IDENTIFICATION</scope>
    <source>
        <tissue evidence="3">Muscle</tissue>
    </source>
</reference>